<proteinExistence type="predicted"/>
<accession>A0A1Z4VA63</accession>
<evidence type="ECO:0000313" key="2">
    <source>
        <dbReference type="Proteomes" id="UP000218702"/>
    </source>
</evidence>
<sequence>MERLYIIYRRCLLNNGTELIIQLNFSVPCPRGVAPVTCPIKKLLQA</sequence>
<organism evidence="1 2">
    <name type="scientific">Dolichospermum compactum NIES-806</name>
    <dbReference type="NCBI Taxonomy" id="1973481"/>
    <lineage>
        <taxon>Bacteria</taxon>
        <taxon>Bacillati</taxon>
        <taxon>Cyanobacteriota</taxon>
        <taxon>Cyanophyceae</taxon>
        <taxon>Nostocales</taxon>
        <taxon>Aphanizomenonaceae</taxon>
        <taxon>Dolichospermum</taxon>
        <taxon>Dolichospermum compactum</taxon>
    </lineage>
</organism>
<name>A0A1Z4VA63_9CYAN</name>
<protein>
    <submittedName>
        <fullName evidence="1">Uncharacterized protein</fullName>
    </submittedName>
</protein>
<keyword evidence="2" id="KW-1185">Reference proteome</keyword>
<dbReference type="KEGG" id="dcm:NIES806_46980"/>
<gene>
    <name evidence="1" type="ORF">NIES806_46980</name>
</gene>
<dbReference type="EMBL" id="AP018316">
    <property type="protein sequence ID" value="BAZ88460.1"/>
    <property type="molecule type" value="Genomic_DNA"/>
</dbReference>
<reference evidence="1 2" key="1">
    <citation type="submission" date="2017-06" db="EMBL/GenBank/DDBJ databases">
        <title>Genome sequencing of cyanobaciteial culture collection at National Institute for Environmental Studies (NIES).</title>
        <authorList>
            <person name="Hirose Y."/>
            <person name="Shimura Y."/>
            <person name="Fujisawa T."/>
            <person name="Nakamura Y."/>
            <person name="Kawachi M."/>
        </authorList>
    </citation>
    <scope>NUCLEOTIDE SEQUENCE [LARGE SCALE GENOMIC DNA]</scope>
    <source>
        <strain evidence="1 2">NIES-806</strain>
    </source>
</reference>
<dbReference type="AlphaFoldDB" id="A0A1Z4VA63"/>
<evidence type="ECO:0000313" key="1">
    <source>
        <dbReference type="EMBL" id="BAZ88460.1"/>
    </source>
</evidence>
<dbReference type="Proteomes" id="UP000218702">
    <property type="component" value="Chromosome"/>
</dbReference>